<evidence type="ECO:0000313" key="2">
    <source>
        <dbReference type="Proteomes" id="UP000316612"/>
    </source>
</evidence>
<evidence type="ECO:0008006" key="3">
    <source>
        <dbReference type="Google" id="ProtNLM"/>
    </source>
</evidence>
<sequence>MNEDGLPVAHPNFLKHFTADIYEDVANDLAPFGSDEGYDMIFSAAECRREVSAQTTVEELLDVADAPLNIDWDEAFDEDDASFDAALVVSAAFALIRLTGRIDKPGLDKALLALDVLIEDFGEEPELLQQKADLESWES</sequence>
<comment type="caution">
    <text evidence="1">The sequence shown here is derived from an EMBL/GenBank/DDBJ whole genome shotgun (WGS) entry which is preliminary data.</text>
</comment>
<organism evidence="1 2">
    <name type="scientific">Glutamicibacter uratoxydans</name>
    <name type="common">Arthrobacter uratoxydans</name>
    <dbReference type="NCBI Taxonomy" id="43667"/>
    <lineage>
        <taxon>Bacteria</taxon>
        <taxon>Bacillati</taxon>
        <taxon>Actinomycetota</taxon>
        <taxon>Actinomycetes</taxon>
        <taxon>Micrococcales</taxon>
        <taxon>Micrococcaceae</taxon>
        <taxon>Glutamicibacter</taxon>
    </lineage>
</organism>
<dbReference type="Proteomes" id="UP000316612">
    <property type="component" value="Unassembled WGS sequence"/>
</dbReference>
<accession>A0A4Y4DRY3</accession>
<dbReference type="EMBL" id="BJNY01000019">
    <property type="protein sequence ID" value="GED07403.1"/>
    <property type="molecule type" value="Genomic_DNA"/>
</dbReference>
<dbReference type="AlphaFoldDB" id="A0A4Y4DRY3"/>
<evidence type="ECO:0000313" key="1">
    <source>
        <dbReference type="EMBL" id="GED07403.1"/>
    </source>
</evidence>
<protein>
    <recommendedName>
        <fullName evidence="3">DUF4259 domain-containing protein</fullName>
    </recommendedName>
</protein>
<keyword evidence="2" id="KW-1185">Reference proteome</keyword>
<reference evidence="1 2" key="1">
    <citation type="submission" date="2019-06" db="EMBL/GenBank/DDBJ databases">
        <title>Whole genome shotgun sequence of Glutamicibacter uratoxydans NBRC 15515.</title>
        <authorList>
            <person name="Hosoyama A."/>
            <person name="Uohara A."/>
            <person name="Ohji S."/>
            <person name="Ichikawa N."/>
        </authorList>
    </citation>
    <scope>NUCLEOTIDE SEQUENCE [LARGE SCALE GENOMIC DNA]</scope>
    <source>
        <strain evidence="1 2">NBRC 15515</strain>
    </source>
</reference>
<proteinExistence type="predicted"/>
<name>A0A4Y4DRY3_GLUUR</name>
<gene>
    <name evidence="1" type="ORF">AUR04nite_29350</name>
</gene>